<dbReference type="GO" id="GO:0004843">
    <property type="term" value="F:cysteine-type deubiquitinase activity"/>
    <property type="evidence" value="ECO:0007669"/>
    <property type="project" value="TreeGrafter"/>
</dbReference>
<dbReference type="SUPFAM" id="SSF54001">
    <property type="entry name" value="Cysteine proteinases"/>
    <property type="match status" value="1"/>
</dbReference>
<dbReference type="PANTHER" id="PTHR12419:SF111">
    <property type="entry name" value="OVARIAN TUMOR DOMAIN-CONTAINING DEUBIQUITINATING ENZYME 9"/>
    <property type="match status" value="1"/>
</dbReference>
<dbReference type="PANTHER" id="PTHR12419">
    <property type="entry name" value="OTU DOMAIN CONTAINING PROTEIN"/>
    <property type="match status" value="1"/>
</dbReference>
<dbReference type="Pfam" id="PF02338">
    <property type="entry name" value="OTU"/>
    <property type="match status" value="1"/>
</dbReference>
<dbReference type="PROSITE" id="PS50802">
    <property type="entry name" value="OTU"/>
    <property type="match status" value="1"/>
</dbReference>
<sequence>MVPEGTTLVELQGTTNYRITSGYIAGDGNCQFRILSKIIYGVQSSHRKVRSEVVQYLELHQEMVQAILATKEVPQHPLISEGVPLTVRTYLNKMAMHGTWGDDATLSAAVSIYNLSLVIINPDRTYFEVNKVPKPQQWHAFYYTGNHYELVLKFNPNA</sequence>
<dbReference type="InterPro" id="IPR003323">
    <property type="entry name" value="OTU_dom"/>
</dbReference>
<dbReference type="Proteomes" id="UP001294444">
    <property type="component" value="Unassembled WGS sequence"/>
</dbReference>
<evidence type="ECO:0000313" key="2">
    <source>
        <dbReference type="EMBL" id="SNX82192.1"/>
    </source>
</evidence>
<dbReference type="GO" id="GO:0016579">
    <property type="term" value="P:protein deubiquitination"/>
    <property type="evidence" value="ECO:0007669"/>
    <property type="project" value="TreeGrafter"/>
</dbReference>
<dbReference type="Gene3D" id="3.90.70.80">
    <property type="match status" value="1"/>
</dbReference>
<dbReference type="InterPro" id="IPR038765">
    <property type="entry name" value="Papain-like_cys_pep_sf"/>
</dbReference>
<gene>
    <name evidence="2" type="ORF">MEPE_00898</name>
</gene>
<proteinExistence type="predicted"/>
<dbReference type="InterPro" id="IPR050704">
    <property type="entry name" value="Peptidase_C85-like"/>
</dbReference>
<comment type="caution">
    <text evidence="2">The sequence shown here is derived from an EMBL/GenBank/DDBJ whole genome shotgun (WGS) entry which is preliminary data.</text>
</comment>
<dbReference type="EMBL" id="OAPG01000001">
    <property type="protein sequence ID" value="SNX82192.1"/>
    <property type="molecule type" value="Genomic_DNA"/>
</dbReference>
<reference evidence="2" key="1">
    <citation type="submission" date="2023-10" db="EMBL/GenBank/DDBJ databases">
        <authorList>
            <person name="Guldener U."/>
        </authorList>
    </citation>
    <scope>NUCLEOTIDE SEQUENCE</scope>
    <source>
        <strain evidence="2">Mp4</strain>
    </source>
</reference>
<dbReference type="AlphaFoldDB" id="A0AAJ4XH39"/>
<name>A0AAJ4XH39_9BASI</name>
<keyword evidence="3" id="KW-1185">Reference proteome</keyword>
<feature type="domain" description="OTU" evidence="1">
    <location>
        <begin position="19"/>
        <end position="154"/>
    </location>
</feature>
<evidence type="ECO:0000313" key="3">
    <source>
        <dbReference type="Proteomes" id="UP001294444"/>
    </source>
</evidence>
<dbReference type="CDD" id="cd22744">
    <property type="entry name" value="OTU"/>
    <property type="match status" value="1"/>
</dbReference>
<protein>
    <recommendedName>
        <fullName evidence="1">OTU domain-containing protein</fullName>
    </recommendedName>
</protein>
<evidence type="ECO:0000259" key="1">
    <source>
        <dbReference type="PROSITE" id="PS50802"/>
    </source>
</evidence>
<accession>A0AAJ4XH39</accession>
<organism evidence="2 3">
    <name type="scientific">Melanopsichium pennsylvanicum</name>
    <dbReference type="NCBI Taxonomy" id="63383"/>
    <lineage>
        <taxon>Eukaryota</taxon>
        <taxon>Fungi</taxon>
        <taxon>Dikarya</taxon>
        <taxon>Basidiomycota</taxon>
        <taxon>Ustilaginomycotina</taxon>
        <taxon>Ustilaginomycetes</taxon>
        <taxon>Ustilaginales</taxon>
        <taxon>Ustilaginaceae</taxon>
        <taxon>Melanopsichium</taxon>
    </lineage>
</organism>